<reference evidence="6 7" key="1">
    <citation type="journal article" date="2018" name="G3 (Bethesda)">
        <title>Phylogenetic and Phylogenomic Definition of Rhizopus Species.</title>
        <authorList>
            <person name="Gryganskyi A.P."/>
            <person name="Golan J."/>
            <person name="Dolatabadi S."/>
            <person name="Mondo S."/>
            <person name="Robb S."/>
            <person name="Idnurm A."/>
            <person name="Muszewska A."/>
            <person name="Steczkiewicz K."/>
            <person name="Masonjones S."/>
            <person name="Liao H.L."/>
            <person name="Gajdeczka M.T."/>
            <person name="Anike F."/>
            <person name="Vuek A."/>
            <person name="Anishchenko I.M."/>
            <person name="Voigt K."/>
            <person name="de Hoog G.S."/>
            <person name="Smith M.E."/>
            <person name="Heitman J."/>
            <person name="Vilgalys R."/>
            <person name="Stajich J.E."/>
        </authorList>
    </citation>
    <scope>NUCLEOTIDE SEQUENCE [LARGE SCALE GENOMIC DNA]</scope>
    <source>
        <strain evidence="6 7">LSU 92-RS-03</strain>
    </source>
</reference>
<sequence length="406" mass="46039">MTCNQNEKMLQAQTLLYTTIDSQTMQLISILGIGAYGIVYLGQNILTGQNYAVKLLTHINVSRRETEIHAYLSGHPNILRFEKIVRENNKTFMIIEYTPEGDLFGAITQPGRGIVGNNDAIRHIFLQIIDAVQYCHQNNVFHRDLKPENIMLDSHWNVKLADFGLATTHQVSDEFGCGSTFYFSPECQGGTFRNHSRIKGYSTEKNDIWSLGVILINLVAGRNPWKQAHMRNATFAAYVRHPRHFFRKILPCISDELENILLRIFCLNPALRISLPELRFHILRCGSFIKPNLSSAHLKPPVSIRPFIQPKAPQMHCSESTAQTVLQYVACYTDEEDSYSALYNVPEKRPVQSGYSCLVSSDTSSVSSNNTSYCSTPGDSTSGKILYFNTQKLESYECPMNLHLYH</sequence>
<dbReference type="GO" id="GO:0004674">
    <property type="term" value="F:protein serine/threonine kinase activity"/>
    <property type="evidence" value="ECO:0007669"/>
    <property type="project" value="UniProtKB-KW"/>
</dbReference>
<dbReference type="PROSITE" id="PS00108">
    <property type="entry name" value="PROTEIN_KINASE_ST"/>
    <property type="match status" value="1"/>
</dbReference>
<dbReference type="STRING" id="4846.A0A367KN19"/>
<dbReference type="OrthoDB" id="541276at2759"/>
<dbReference type="InterPro" id="IPR017441">
    <property type="entry name" value="Protein_kinase_ATP_BS"/>
</dbReference>
<dbReference type="GO" id="GO:0005737">
    <property type="term" value="C:cytoplasm"/>
    <property type="evidence" value="ECO:0007669"/>
    <property type="project" value="TreeGrafter"/>
</dbReference>
<protein>
    <recommendedName>
        <fullName evidence="5">Protein kinase domain-containing protein</fullName>
    </recommendedName>
</protein>
<comment type="caution">
    <text evidence="6">The sequence shown here is derived from an EMBL/GenBank/DDBJ whole genome shotgun (WGS) entry which is preliminary data.</text>
</comment>
<accession>A0A367KN19</accession>
<keyword evidence="4" id="KW-0808">Transferase</keyword>
<evidence type="ECO:0000256" key="2">
    <source>
        <dbReference type="ARBA" id="ARBA00022840"/>
    </source>
</evidence>
<dbReference type="PROSITE" id="PS00107">
    <property type="entry name" value="PROTEIN_KINASE_ATP"/>
    <property type="match status" value="1"/>
</dbReference>
<dbReference type="PANTHER" id="PTHR24346:SF30">
    <property type="entry name" value="MATERNAL EMBRYONIC LEUCINE ZIPPER KINASE"/>
    <property type="match status" value="1"/>
</dbReference>
<dbReference type="SUPFAM" id="SSF56112">
    <property type="entry name" value="Protein kinase-like (PK-like)"/>
    <property type="match status" value="1"/>
</dbReference>
<organism evidence="6 7">
    <name type="scientific">Rhizopus stolonifer</name>
    <name type="common">Rhizopus nigricans</name>
    <dbReference type="NCBI Taxonomy" id="4846"/>
    <lineage>
        <taxon>Eukaryota</taxon>
        <taxon>Fungi</taxon>
        <taxon>Fungi incertae sedis</taxon>
        <taxon>Mucoromycota</taxon>
        <taxon>Mucoromycotina</taxon>
        <taxon>Mucoromycetes</taxon>
        <taxon>Mucorales</taxon>
        <taxon>Mucorineae</taxon>
        <taxon>Rhizopodaceae</taxon>
        <taxon>Rhizopus</taxon>
    </lineage>
</organism>
<dbReference type="PANTHER" id="PTHR24346">
    <property type="entry name" value="MAP/MICROTUBULE AFFINITY-REGULATING KINASE"/>
    <property type="match status" value="1"/>
</dbReference>
<keyword evidence="1 3" id="KW-0547">Nucleotide-binding</keyword>
<evidence type="ECO:0000256" key="4">
    <source>
        <dbReference type="RuleBase" id="RU000304"/>
    </source>
</evidence>
<proteinExistence type="inferred from homology"/>
<dbReference type="InterPro" id="IPR008271">
    <property type="entry name" value="Ser/Thr_kinase_AS"/>
</dbReference>
<comment type="similarity">
    <text evidence="4">Belongs to the protein kinase superfamily.</text>
</comment>
<dbReference type="InterPro" id="IPR011009">
    <property type="entry name" value="Kinase-like_dom_sf"/>
</dbReference>
<keyword evidence="7" id="KW-1185">Reference proteome</keyword>
<name>A0A367KN19_RHIST</name>
<dbReference type="Gene3D" id="1.10.510.10">
    <property type="entry name" value="Transferase(Phosphotransferase) domain 1"/>
    <property type="match status" value="1"/>
</dbReference>
<gene>
    <name evidence="6" type="ORF">CU098_005515</name>
</gene>
<dbReference type="AlphaFoldDB" id="A0A367KN19"/>
<keyword evidence="2 3" id="KW-0067">ATP-binding</keyword>
<dbReference type="GO" id="GO:0005524">
    <property type="term" value="F:ATP binding"/>
    <property type="evidence" value="ECO:0007669"/>
    <property type="project" value="UniProtKB-UniRule"/>
</dbReference>
<evidence type="ECO:0000313" key="6">
    <source>
        <dbReference type="EMBL" id="RCI03568.1"/>
    </source>
</evidence>
<dbReference type="Proteomes" id="UP000253551">
    <property type="component" value="Unassembled WGS sequence"/>
</dbReference>
<dbReference type="EMBL" id="PJQM01000971">
    <property type="protein sequence ID" value="RCI03568.1"/>
    <property type="molecule type" value="Genomic_DNA"/>
</dbReference>
<keyword evidence="4" id="KW-0418">Kinase</keyword>
<feature type="binding site" evidence="3">
    <location>
        <position position="54"/>
    </location>
    <ligand>
        <name>ATP</name>
        <dbReference type="ChEBI" id="CHEBI:30616"/>
    </ligand>
</feature>
<feature type="domain" description="Protein kinase" evidence="5">
    <location>
        <begin position="25"/>
        <end position="284"/>
    </location>
</feature>
<evidence type="ECO:0000313" key="7">
    <source>
        <dbReference type="Proteomes" id="UP000253551"/>
    </source>
</evidence>
<keyword evidence="4" id="KW-0723">Serine/threonine-protein kinase</keyword>
<evidence type="ECO:0000256" key="3">
    <source>
        <dbReference type="PROSITE-ProRule" id="PRU10141"/>
    </source>
</evidence>
<dbReference type="PROSITE" id="PS50011">
    <property type="entry name" value="PROTEIN_KINASE_DOM"/>
    <property type="match status" value="1"/>
</dbReference>
<dbReference type="SMART" id="SM00220">
    <property type="entry name" value="S_TKc"/>
    <property type="match status" value="1"/>
</dbReference>
<dbReference type="InterPro" id="IPR000719">
    <property type="entry name" value="Prot_kinase_dom"/>
</dbReference>
<evidence type="ECO:0000259" key="5">
    <source>
        <dbReference type="PROSITE" id="PS50011"/>
    </source>
</evidence>
<dbReference type="Pfam" id="PF00069">
    <property type="entry name" value="Pkinase"/>
    <property type="match status" value="1"/>
</dbReference>
<dbReference type="GO" id="GO:0035556">
    <property type="term" value="P:intracellular signal transduction"/>
    <property type="evidence" value="ECO:0007669"/>
    <property type="project" value="TreeGrafter"/>
</dbReference>
<evidence type="ECO:0000256" key="1">
    <source>
        <dbReference type="ARBA" id="ARBA00022741"/>
    </source>
</evidence>